<organism evidence="3 4">
    <name type="scientific">Tothia fuscella</name>
    <dbReference type="NCBI Taxonomy" id="1048955"/>
    <lineage>
        <taxon>Eukaryota</taxon>
        <taxon>Fungi</taxon>
        <taxon>Dikarya</taxon>
        <taxon>Ascomycota</taxon>
        <taxon>Pezizomycotina</taxon>
        <taxon>Dothideomycetes</taxon>
        <taxon>Pleosporomycetidae</taxon>
        <taxon>Venturiales</taxon>
        <taxon>Cylindrosympodiaceae</taxon>
        <taxon>Tothia</taxon>
    </lineage>
</organism>
<feature type="domain" description="Thiaminase-2/PQQC" evidence="1">
    <location>
        <begin position="299"/>
        <end position="503"/>
    </location>
</feature>
<dbReference type="InterPro" id="IPR027574">
    <property type="entry name" value="Thiaminase_II"/>
</dbReference>
<dbReference type="PANTHER" id="PTHR20858:SF17">
    <property type="entry name" value="HYDROXYMETHYLPYRIMIDINE_PHOSPHOMETHYLPYRIMIDINE KINASE THI20-RELATED"/>
    <property type="match status" value="1"/>
</dbReference>
<dbReference type="EMBL" id="MU007033">
    <property type="protein sequence ID" value="KAF2431201.1"/>
    <property type="molecule type" value="Genomic_DNA"/>
</dbReference>
<evidence type="ECO:0000259" key="1">
    <source>
        <dbReference type="Pfam" id="PF03070"/>
    </source>
</evidence>
<dbReference type="GO" id="GO:0008902">
    <property type="term" value="F:hydroxymethylpyrimidine kinase activity"/>
    <property type="evidence" value="ECO:0007669"/>
    <property type="project" value="TreeGrafter"/>
</dbReference>
<dbReference type="CDD" id="cd01169">
    <property type="entry name" value="HMPP_kinase"/>
    <property type="match status" value="1"/>
</dbReference>
<dbReference type="NCBIfam" id="TIGR00097">
    <property type="entry name" value="HMP-P_kinase"/>
    <property type="match status" value="1"/>
</dbReference>
<evidence type="ECO:0000313" key="3">
    <source>
        <dbReference type="EMBL" id="KAF2431201.1"/>
    </source>
</evidence>
<reference evidence="3" key="1">
    <citation type="journal article" date="2020" name="Stud. Mycol.">
        <title>101 Dothideomycetes genomes: a test case for predicting lifestyles and emergence of pathogens.</title>
        <authorList>
            <person name="Haridas S."/>
            <person name="Albert R."/>
            <person name="Binder M."/>
            <person name="Bloem J."/>
            <person name="Labutti K."/>
            <person name="Salamov A."/>
            <person name="Andreopoulos B."/>
            <person name="Baker S."/>
            <person name="Barry K."/>
            <person name="Bills G."/>
            <person name="Bluhm B."/>
            <person name="Cannon C."/>
            <person name="Castanera R."/>
            <person name="Culley D."/>
            <person name="Daum C."/>
            <person name="Ezra D."/>
            <person name="Gonzalez J."/>
            <person name="Henrissat B."/>
            <person name="Kuo A."/>
            <person name="Liang C."/>
            <person name="Lipzen A."/>
            <person name="Lutzoni F."/>
            <person name="Magnuson J."/>
            <person name="Mondo S."/>
            <person name="Nolan M."/>
            <person name="Ohm R."/>
            <person name="Pangilinan J."/>
            <person name="Park H.-J."/>
            <person name="Ramirez L."/>
            <person name="Alfaro M."/>
            <person name="Sun H."/>
            <person name="Tritt A."/>
            <person name="Yoshinaga Y."/>
            <person name="Zwiers L.-H."/>
            <person name="Turgeon B."/>
            <person name="Goodwin S."/>
            <person name="Spatafora J."/>
            <person name="Crous P."/>
            <person name="Grigoriev I."/>
        </authorList>
    </citation>
    <scope>NUCLEOTIDE SEQUENCE</scope>
    <source>
        <strain evidence="3">CBS 130266</strain>
    </source>
</reference>
<dbReference type="InterPro" id="IPR016084">
    <property type="entry name" value="Haem_Oase-like_multi-hlx"/>
</dbReference>
<dbReference type="GO" id="GO:0050334">
    <property type="term" value="F:thiaminase activity"/>
    <property type="evidence" value="ECO:0007669"/>
    <property type="project" value="InterPro"/>
</dbReference>
<dbReference type="GO" id="GO:0009228">
    <property type="term" value="P:thiamine biosynthetic process"/>
    <property type="evidence" value="ECO:0007669"/>
    <property type="project" value="InterPro"/>
</dbReference>
<dbReference type="GO" id="GO:0008972">
    <property type="term" value="F:phosphomethylpyrimidine kinase activity"/>
    <property type="evidence" value="ECO:0007669"/>
    <property type="project" value="InterPro"/>
</dbReference>
<dbReference type="Proteomes" id="UP000800235">
    <property type="component" value="Unassembled WGS sequence"/>
</dbReference>
<dbReference type="CDD" id="cd19367">
    <property type="entry name" value="TenA_C_ScTHI20-like"/>
    <property type="match status" value="1"/>
</dbReference>
<name>A0A9P4NU10_9PEZI</name>
<dbReference type="InterPro" id="IPR004305">
    <property type="entry name" value="Thiaminase-2/PQQC"/>
</dbReference>
<evidence type="ECO:0000313" key="4">
    <source>
        <dbReference type="Proteomes" id="UP000800235"/>
    </source>
</evidence>
<feature type="domain" description="Pyridoxamine kinase/Phosphomethylpyrimidine kinase" evidence="2">
    <location>
        <begin position="11"/>
        <end position="274"/>
    </location>
</feature>
<dbReference type="OrthoDB" id="10028886at2759"/>
<dbReference type="PANTHER" id="PTHR20858">
    <property type="entry name" value="PHOSPHOMETHYLPYRIMIDINE KINASE"/>
    <property type="match status" value="1"/>
</dbReference>
<dbReference type="FunFam" id="1.20.910.10:FF:000003">
    <property type="entry name" value="Hydroxymethylpyrimidine/phosphomethylpyrimidine kinase THI20"/>
    <property type="match status" value="1"/>
</dbReference>
<comment type="caution">
    <text evidence="3">The sequence shown here is derived from an EMBL/GenBank/DDBJ whole genome shotgun (WGS) entry which is preliminary data.</text>
</comment>
<dbReference type="Gene3D" id="3.40.1190.20">
    <property type="match status" value="1"/>
</dbReference>
<dbReference type="InterPro" id="IPR029056">
    <property type="entry name" value="Ribokinase-like"/>
</dbReference>
<dbReference type="Pfam" id="PF03070">
    <property type="entry name" value="TENA_THI-4"/>
    <property type="match status" value="1"/>
</dbReference>
<dbReference type="FunFam" id="3.40.1190.20:FF:000034">
    <property type="entry name" value="Putative hydroxymethylpyrimidine/ phosphomethylpyrimidine kinase 2"/>
    <property type="match status" value="1"/>
</dbReference>
<dbReference type="Pfam" id="PF08543">
    <property type="entry name" value="Phos_pyr_kin"/>
    <property type="match status" value="1"/>
</dbReference>
<dbReference type="SUPFAM" id="SSF48613">
    <property type="entry name" value="Heme oxygenase-like"/>
    <property type="match status" value="1"/>
</dbReference>
<evidence type="ECO:0000259" key="2">
    <source>
        <dbReference type="Pfam" id="PF08543"/>
    </source>
</evidence>
<dbReference type="SUPFAM" id="SSF53613">
    <property type="entry name" value="Ribokinase-like"/>
    <property type="match status" value="1"/>
</dbReference>
<sequence>MNRILVIAGSDSSGGAGLEADQKVIAAHGCYAMTATTALTAQNTQGIFDIHQIPPAFLKKQIDACIDDIAVDVVKTGMLASAETISVVADALRRHNVPLTVVDPVMVATSGAQLLPEKAVAKLLQELFPLTTILTPNLPEAKLLLQTAKVAFQEPHTRDDLIHIARALQKLGPKYVLLKGGHVPLTKDKTISKHDAEYHIVFNVLAGPEGYKSFETEYLRSRNTHGTGCSLASAIACNIANGMSVTAAVQAGNRYVEAGIKTSRDIGKGTGPINHFHSTYTLPFSPGHFIDYLLEREDVAGPWKEYTEHQFVRQMADGTLPVDKFKAYLVQDYLFLTQFSRSNALAAYKAKSLDDINRSADIVRHVYAELKLHIDYCSEWGLSKEDIVNHEEQQACTAYTRYVLDIGNSEDWFALQIALLACLMGYGVIAKQLHDDQETVKEDNRYWKWIENYVAPDYTEAVELGRGLIEKHAVNQSPHRIEELVKIFVQVTKLEIGFWNMGCKG</sequence>
<dbReference type="GO" id="GO:0005829">
    <property type="term" value="C:cytosol"/>
    <property type="evidence" value="ECO:0007669"/>
    <property type="project" value="TreeGrafter"/>
</dbReference>
<dbReference type="NCBIfam" id="TIGR04306">
    <property type="entry name" value="salvage_TenA"/>
    <property type="match status" value="1"/>
</dbReference>
<dbReference type="Gene3D" id="1.20.910.10">
    <property type="entry name" value="Heme oxygenase-like"/>
    <property type="match status" value="1"/>
</dbReference>
<gene>
    <name evidence="3" type="ORF">EJ08DRAFT_587606</name>
</gene>
<dbReference type="InterPro" id="IPR013749">
    <property type="entry name" value="PM/HMP-P_kinase-1"/>
</dbReference>
<proteinExistence type="predicted"/>
<dbReference type="AlphaFoldDB" id="A0A9P4NU10"/>
<protein>
    <submittedName>
        <fullName evidence="3">Thiamine biosynthesis protein-like protein (Thi-4)</fullName>
    </submittedName>
</protein>
<keyword evidence="4" id="KW-1185">Reference proteome</keyword>
<dbReference type="InterPro" id="IPR004399">
    <property type="entry name" value="HMP/HMP-P_kinase_dom"/>
</dbReference>
<accession>A0A9P4NU10</accession>